<keyword evidence="3 5" id="KW-0805">Transcription regulation</keyword>
<dbReference type="Pfam" id="PF02357">
    <property type="entry name" value="NusG"/>
    <property type="match status" value="1"/>
</dbReference>
<dbReference type="Proteomes" id="UP000054976">
    <property type="component" value="Unassembled WGS sequence"/>
</dbReference>
<gene>
    <name evidence="5" type="primary">nusG</name>
    <name evidence="10" type="ORF">TAGGR_11053</name>
</gene>
<keyword evidence="4 5" id="KW-0804">Transcription</keyword>
<dbReference type="STRING" id="86166.TAGGR_11053"/>
<dbReference type="GO" id="GO:0031564">
    <property type="term" value="P:transcription antitermination"/>
    <property type="evidence" value="ECO:0007669"/>
    <property type="project" value="UniProtKB-UniRule"/>
</dbReference>
<dbReference type="InterPro" id="IPR008991">
    <property type="entry name" value="Translation_prot_SH3-like_sf"/>
</dbReference>
<dbReference type="PROSITE" id="PS01014">
    <property type="entry name" value="NUSG"/>
    <property type="match status" value="1"/>
</dbReference>
<dbReference type="AlphaFoldDB" id="A0A0U9HVW8"/>
<proteinExistence type="inferred from homology"/>
<dbReference type="GO" id="GO:0006354">
    <property type="term" value="P:DNA-templated transcription elongation"/>
    <property type="evidence" value="ECO:0007669"/>
    <property type="project" value="UniProtKB-UniRule"/>
</dbReference>
<feature type="domain" description="NusG-like N-terminal" evidence="8">
    <location>
        <begin position="2"/>
        <end position="109"/>
    </location>
</feature>
<dbReference type="GO" id="GO:0032784">
    <property type="term" value="P:regulation of DNA-templated transcription elongation"/>
    <property type="evidence" value="ECO:0007669"/>
    <property type="project" value="InterPro"/>
</dbReference>
<dbReference type="EMBL" id="BCNO01000001">
    <property type="protein sequence ID" value="GAQ94861.1"/>
    <property type="molecule type" value="Genomic_DNA"/>
</dbReference>
<dbReference type="InterPro" id="IPR015869">
    <property type="entry name" value="Transcrpt_antiterm_NusG_bac_CS"/>
</dbReference>
<comment type="caution">
    <text evidence="10">The sequence shown here is derived from an EMBL/GenBank/DDBJ whole genome shotgun (WGS) entry which is preliminary data.</text>
</comment>
<keyword evidence="11" id="KW-1185">Reference proteome</keyword>
<dbReference type="FunFam" id="2.30.30.30:FF:000002">
    <property type="entry name" value="Transcription termination/antitermination factor NusG"/>
    <property type="match status" value="1"/>
</dbReference>
<dbReference type="GO" id="GO:0006353">
    <property type="term" value="P:DNA-templated transcription termination"/>
    <property type="evidence" value="ECO:0007669"/>
    <property type="project" value="UniProtKB-UniRule"/>
</dbReference>
<dbReference type="SUPFAM" id="SSF82679">
    <property type="entry name" value="N-utilization substance G protein NusG, N-terminal domain"/>
    <property type="match status" value="1"/>
</dbReference>
<dbReference type="InterPro" id="IPR001062">
    <property type="entry name" value="Transcrpt_antiterm_NusG"/>
</dbReference>
<dbReference type="SMART" id="SM00739">
    <property type="entry name" value="KOW"/>
    <property type="match status" value="1"/>
</dbReference>
<dbReference type="SUPFAM" id="SSF50104">
    <property type="entry name" value="Translation proteins SH3-like domain"/>
    <property type="match status" value="1"/>
</dbReference>
<dbReference type="Pfam" id="PF00467">
    <property type="entry name" value="KOW"/>
    <property type="match status" value="1"/>
</dbReference>
<evidence type="ECO:0000313" key="11">
    <source>
        <dbReference type="Proteomes" id="UP000054976"/>
    </source>
</evidence>
<evidence type="ECO:0000256" key="3">
    <source>
        <dbReference type="ARBA" id="ARBA00023015"/>
    </source>
</evidence>
<dbReference type="PANTHER" id="PTHR30265">
    <property type="entry name" value="RHO-INTERACTING TRANSCRIPTION TERMINATION FACTOR NUSG"/>
    <property type="match status" value="1"/>
</dbReference>
<dbReference type="HAMAP" id="MF_00948">
    <property type="entry name" value="NusG"/>
    <property type="match status" value="1"/>
</dbReference>
<dbReference type="Gene3D" id="2.30.30.30">
    <property type="match status" value="1"/>
</dbReference>
<dbReference type="InterPro" id="IPR036735">
    <property type="entry name" value="NGN_dom_sf"/>
</dbReference>
<dbReference type="NCBIfam" id="TIGR00922">
    <property type="entry name" value="nusG"/>
    <property type="match status" value="1"/>
</dbReference>
<reference evidence="11" key="1">
    <citation type="submission" date="2016-01" db="EMBL/GenBank/DDBJ databases">
        <title>Draft genome sequence of Thermodesulfovibrio aggregans strain TGE-P1.</title>
        <authorList>
            <person name="Sekiguchi Y."/>
            <person name="Ohashi A."/>
            <person name="Matsuura N."/>
            <person name="Tourlousse M.D."/>
        </authorList>
    </citation>
    <scope>NUCLEOTIDE SEQUENCE [LARGE SCALE GENOMIC DNA]</scope>
    <source>
        <strain evidence="11">TGE-P1</strain>
    </source>
</reference>
<comment type="similarity">
    <text evidence="5 7">Belongs to the NusG family.</text>
</comment>
<dbReference type="SMART" id="SM00738">
    <property type="entry name" value="NGN"/>
    <property type="match status" value="1"/>
</dbReference>
<dbReference type="InterPro" id="IPR006645">
    <property type="entry name" value="NGN-like_dom"/>
</dbReference>
<keyword evidence="2 5" id="KW-0889">Transcription antitermination</keyword>
<dbReference type="FunFam" id="3.30.70.940:FF:000002">
    <property type="entry name" value="Transcription termination/antitermination protein NusG"/>
    <property type="match status" value="1"/>
</dbReference>
<dbReference type="InterPro" id="IPR005824">
    <property type="entry name" value="KOW"/>
</dbReference>
<evidence type="ECO:0000259" key="9">
    <source>
        <dbReference type="SMART" id="SM00739"/>
    </source>
</evidence>
<evidence type="ECO:0000259" key="8">
    <source>
        <dbReference type="SMART" id="SM00738"/>
    </source>
</evidence>
<dbReference type="RefSeq" id="WP_059176275.1">
    <property type="nucleotide sequence ID" value="NZ_BCNO01000001.1"/>
</dbReference>
<evidence type="ECO:0000256" key="6">
    <source>
        <dbReference type="NCBIfam" id="TIGR00922"/>
    </source>
</evidence>
<feature type="domain" description="KOW" evidence="9">
    <location>
        <begin position="120"/>
        <end position="147"/>
    </location>
</feature>
<evidence type="ECO:0000256" key="1">
    <source>
        <dbReference type="ARBA" id="ARBA00022472"/>
    </source>
</evidence>
<accession>A0A0U9HVW8</accession>
<organism evidence="10 11">
    <name type="scientific">Thermodesulfovibrio aggregans</name>
    <dbReference type="NCBI Taxonomy" id="86166"/>
    <lineage>
        <taxon>Bacteria</taxon>
        <taxon>Pseudomonadati</taxon>
        <taxon>Nitrospirota</taxon>
        <taxon>Thermodesulfovibrionia</taxon>
        <taxon>Thermodesulfovibrionales</taxon>
        <taxon>Thermodesulfovibrionaceae</taxon>
        <taxon>Thermodesulfovibrio</taxon>
    </lineage>
</organism>
<dbReference type="GO" id="GO:0005829">
    <property type="term" value="C:cytosol"/>
    <property type="evidence" value="ECO:0007669"/>
    <property type="project" value="UniProtKB-ARBA"/>
</dbReference>
<evidence type="ECO:0000256" key="2">
    <source>
        <dbReference type="ARBA" id="ARBA00022814"/>
    </source>
</evidence>
<dbReference type="CDD" id="cd09891">
    <property type="entry name" value="NGN_Bact_1"/>
    <property type="match status" value="1"/>
</dbReference>
<dbReference type="PANTHER" id="PTHR30265:SF2">
    <property type="entry name" value="TRANSCRIPTION TERMINATION_ANTITERMINATION PROTEIN NUSG"/>
    <property type="match status" value="1"/>
</dbReference>
<dbReference type="InterPro" id="IPR047050">
    <property type="entry name" value="NGN"/>
</dbReference>
<comment type="function">
    <text evidence="5 7">Participates in transcription elongation, termination and antitermination.</text>
</comment>
<evidence type="ECO:0000256" key="7">
    <source>
        <dbReference type="RuleBase" id="RU000538"/>
    </source>
</evidence>
<dbReference type="CDD" id="cd06091">
    <property type="entry name" value="KOW_NusG"/>
    <property type="match status" value="1"/>
</dbReference>
<keyword evidence="1 5" id="KW-0806">Transcription termination</keyword>
<dbReference type="PRINTS" id="PR00338">
    <property type="entry name" value="NUSGTNSCPFCT"/>
</dbReference>
<dbReference type="InterPro" id="IPR043425">
    <property type="entry name" value="NusG-like"/>
</dbReference>
<name>A0A0U9HVW8_9BACT</name>
<evidence type="ECO:0000256" key="4">
    <source>
        <dbReference type="ARBA" id="ARBA00023163"/>
    </source>
</evidence>
<protein>
    <recommendedName>
        <fullName evidence="5 6">Transcription termination/antitermination protein NusG</fullName>
    </recommendedName>
</protein>
<evidence type="ECO:0000313" key="10">
    <source>
        <dbReference type="EMBL" id="GAQ94861.1"/>
    </source>
</evidence>
<evidence type="ECO:0000256" key="5">
    <source>
        <dbReference type="HAMAP-Rule" id="MF_00948"/>
    </source>
</evidence>
<sequence>MAKQWYVVHTMSGFEEKVKASIEERVKSKGLEDKISRILIPTEKIIEVKGKKKKEQEKKFYPGYILVEMELNEETWHLIRTTQRVTGFVGGKKPAPIPEEEVEMILQQLEKGKAPQIKAHFEKGETVRITDGPFTNFTGYIDEVNSEQERVKVMVSIFGRQTPVELNFSQVEKV</sequence>
<dbReference type="InterPro" id="IPR014722">
    <property type="entry name" value="Rib_uL2_dom2"/>
</dbReference>
<dbReference type="Gene3D" id="3.30.70.940">
    <property type="entry name" value="NusG, N-terminal domain"/>
    <property type="match status" value="1"/>
</dbReference>
<dbReference type="OrthoDB" id="9809075at2"/>